<evidence type="ECO:0000313" key="3">
    <source>
        <dbReference type="Proteomes" id="UP000183994"/>
    </source>
</evidence>
<dbReference type="PANTHER" id="PTHR43081">
    <property type="entry name" value="ADENYLATE CYCLASE, TERMINAL-DIFFERENTIATION SPECIFIC-RELATED"/>
    <property type="match status" value="1"/>
</dbReference>
<dbReference type="RefSeq" id="WP_073476892.1">
    <property type="nucleotide sequence ID" value="NZ_FQZU01000018.1"/>
</dbReference>
<proteinExistence type="predicted"/>
<keyword evidence="3" id="KW-1185">Reference proteome</keyword>
<dbReference type="InterPro" id="IPR001054">
    <property type="entry name" value="A/G_cyclase"/>
</dbReference>
<dbReference type="SUPFAM" id="SSF55073">
    <property type="entry name" value="Nucleotide cyclase"/>
    <property type="match status" value="1"/>
</dbReference>
<dbReference type="PROSITE" id="PS50125">
    <property type="entry name" value="GUANYLATE_CYCLASE_2"/>
    <property type="match status" value="1"/>
</dbReference>
<dbReference type="GO" id="GO:0035556">
    <property type="term" value="P:intracellular signal transduction"/>
    <property type="evidence" value="ECO:0007669"/>
    <property type="project" value="InterPro"/>
</dbReference>
<reference evidence="3" key="1">
    <citation type="submission" date="2016-11" db="EMBL/GenBank/DDBJ databases">
        <authorList>
            <person name="Varghese N."/>
            <person name="Submissions S."/>
        </authorList>
    </citation>
    <scope>NUCLEOTIDE SEQUENCE [LARGE SCALE GENOMIC DNA]</scope>
    <source>
        <strain evidence="3">DSM 16219</strain>
    </source>
</reference>
<dbReference type="GO" id="GO:0009190">
    <property type="term" value="P:cyclic nucleotide biosynthetic process"/>
    <property type="evidence" value="ECO:0007669"/>
    <property type="project" value="InterPro"/>
</dbReference>
<dbReference type="PANTHER" id="PTHR43081:SF1">
    <property type="entry name" value="ADENYLATE CYCLASE, TERMINAL-DIFFERENTIATION SPECIFIC"/>
    <property type="match status" value="1"/>
</dbReference>
<dbReference type="Gene3D" id="3.30.70.1230">
    <property type="entry name" value="Nucleotide cyclase"/>
    <property type="match status" value="1"/>
</dbReference>
<evidence type="ECO:0000259" key="1">
    <source>
        <dbReference type="PROSITE" id="PS50125"/>
    </source>
</evidence>
<organism evidence="2 3">
    <name type="scientific">Desulfatibacillum alkenivorans DSM 16219</name>
    <dbReference type="NCBI Taxonomy" id="1121393"/>
    <lineage>
        <taxon>Bacteria</taxon>
        <taxon>Pseudomonadati</taxon>
        <taxon>Thermodesulfobacteriota</taxon>
        <taxon>Desulfobacteria</taxon>
        <taxon>Desulfobacterales</taxon>
        <taxon>Desulfatibacillaceae</taxon>
        <taxon>Desulfatibacillum</taxon>
    </lineage>
</organism>
<dbReference type="Pfam" id="PF00211">
    <property type="entry name" value="Guanylate_cyc"/>
    <property type="match status" value="1"/>
</dbReference>
<evidence type="ECO:0000313" key="2">
    <source>
        <dbReference type="EMBL" id="SHK11390.1"/>
    </source>
</evidence>
<sequence length="205" mass="23168">MWLFFEKIQRPKAPKYDPQERELTVFVTKIADYVRGSEIPPLDALSEFINRCFELNCGEIHSRKGCVDRFEGDKIFAFWGLFRTEKHSAQLACEAAMVQIQTMKRLHAWAAERGYPCPGIRIGITTGQMVVGNRGSNQRMGYSVMGKEVSVAYTVEEAAKKHRFEILVSRSAAGKIHGVPFGAPVSVDFARERLTAFPILRKSTH</sequence>
<dbReference type="STRING" id="1121393.SAMN02745216_02903"/>
<dbReference type="CDD" id="cd07302">
    <property type="entry name" value="CHD"/>
    <property type="match status" value="1"/>
</dbReference>
<dbReference type="GO" id="GO:0004016">
    <property type="term" value="F:adenylate cyclase activity"/>
    <property type="evidence" value="ECO:0007669"/>
    <property type="project" value="UniProtKB-ARBA"/>
</dbReference>
<accession>A0A1M6PU27</accession>
<gene>
    <name evidence="2" type="ORF">SAMN02745216_02903</name>
</gene>
<name>A0A1M6PU27_9BACT</name>
<dbReference type="EMBL" id="FQZU01000018">
    <property type="protein sequence ID" value="SHK11390.1"/>
    <property type="molecule type" value="Genomic_DNA"/>
</dbReference>
<dbReference type="Proteomes" id="UP000183994">
    <property type="component" value="Unassembled WGS sequence"/>
</dbReference>
<dbReference type="InterPro" id="IPR050697">
    <property type="entry name" value="Adenylyl/Guanylyl_Cyclase_3/4"/>
</dbReference>
<protein>
    <submittedName>
        <fullName evidence="2">Adenylate and Guanylate cyclase catalytic domain-containing protein</fullName>
    </submittedName>
</protein>
<dbReference type="OrthoDB" id="9806735at2"/>
<feature type="domain" description="Guanylate cyclase" evidence="1">
    <location>
        <begin position="24"/>
        <end position="156"/>
    </location>
</feature>
<dbReference type="InterPro" id="IPR029787">
    <property type="entry name" value="Nucleotide_cyclase"/>
</dbReference>
<dbReference type="AlphaFoldDB" id="A0A1M6PU27"/>